<evidence type="ECO:0000256" key="5">
    <source>
        <dbReference type="ARBA" id="ARBA00023146"/>
    </source>
</evidence>
<gene>
    <name evidence="6" type="ORF">S03H2_19989</name>
</gene>
<dbReference type="GO" id="GO:0004830">
    <property type="term" value="F:tryptophan-tRNA ligase activity"/>
    <property type="evidence" value="ECO:0007669"/>
    <property type="project" value="TreeGrafter"/>
</dbReference>
<evidence type="ECO:0000313" key="6">
    <source>
        <dbReference type="EMBL" id="GAH33552.1"/>
    </source>
</evidence>
<protein>
    <submittedName>
        <fullName evidence="6">Uncharacterized protein</fullName>
    </submittedName>
</protein>
<keyword evidence="2" id="KW-0547">Nucleotide-binding</keyword>
<feature type="non-terminal residue" evidence="6">
    <location>
        <position position="1"/>
    </location>
</feature>
<keyword evidence="3" id="KW-0067">ATP-binding</keyword>
<dbReference type="GO" id="GO:0006436">
    <property type="term" value="P:tryptophanyl-tRNA aminoacylation"/>
    <property type="evidence" value="ECO:0007669"/>
    <property type="project" value="TreeGrafter"/>
</dbReference>
<evidence type="ECO:0000256" key="1">
    <source>
        <dbReference type="ARBA" id="ARBA00022598"/>
    </source>
</evidence>
<keyword evidence="4" id="KW-0648">Protein biosynthesis</keyword>
<dbReference type="AlphaFoldDB" id="X1ELW0"/>
<dbReference type="Gene3D" id="1.10.240.10">
    <property type="entry name" value="Tyrosyl-Transfer RNA Synthetase"/>
    <property type="match status" value="1"/>
</dbReference>
<evidence type="ECO:0000256" key="3">
    <source>
        <dbReference type="ARBA" id="ARBA00022840"/>
    </source>
</evidence>
<sequence>SYFDFNESLESIEKKIKGAFTGGRKDKKEQEQLGGQPDICMIYKIEMYHFEEDDKKLEENYKKCVSGQLMCGDHKNQCVEKVLKFIKEHRKKKEKLIDRARMLLNIE</sequence>
<evidence type="ECO:0000256" key="4">
    <source>
        <dbReference type="ARBA" id="ARBA00022917"/>
    </source>
</evidence>
<dbReference type="GO" id="GO:0005737">
    <property type="term" value="C:cytoplasm"/>
    <property type="evidence" value="ECO:0007669"/>
    <property type="project" value="TreeGrafter"/>
</dbReference>
<dbReference type="InterPro" id="IPR002305">
    <property type="entry name" value="aa-tRNA-synth_Ic"/>
</dbReference>
<comment type="caution">
    <text evidence="6">The sequence shown here is derived from an EMBL/GenBank/DDBJ whole genome shotgun (WGS) entry which is preliminary data.</text>
</comment>
<evidence type="ECO:0000256" key="2">
    <source>
        <dbReference type="ARBA" id="ARBA00022741"/>
    </source>
</evidence>
<keyword evidence="1" id="KW-0436">Ligase</keyword>
<accession>X1ELW0</accession>
<proteinExistence type="predicted"/>
<dbReference type="GO" id="GO:0005524">
    <property type="term" value="F:ATP binding"/>
    <property type="evidence" value="ECO:0007669"/>
    <property type="project" value="UniProtKB-KW"/>
</dbReference>
<dbReference type="PANTHER" id="PTHR10055">
    <property type="entry name" value="TRYPTOPHANYL-TRNA SYNTHETASE"/>
    <property type="match status" value="1"/>
</dbReference>
<organism evidence="6">
    <name type="scientific">marine sediment metagenome</name>
    <dbReference type="NCBI Taxonomy" id="412755"/>
    <lineage>
        <taxon>unclassified sequences</taxon>
        <taxon>metagenomes</taxon>
        <taxon>ecological metagenomes</taxon>
    </lineage>
</organism>
<dbReference type="EMBL" id="BARU01010493">
    <property type="protein sequence ID" value="GAH33552.1"/>
    <property type="molecule type" value="Genomic_DNA"/>
</dbReference>
<reference evidence="6" key="1">
    <citation type="journal article" date="2014" name="Front. Microbiol.">
        <title>High frequency of phylogenetically diverse reductive dehalogenase-homologous genes in deep subseafloor sedimentary metagenomes.</title>
        <authorList>
            <person name="Kawai M."/>
            <person name="Futagami T."/>
            <person name="Toyoda A."/>
            <person name="Takaki Y."/>
            <person name="Nishi S."/>
            <person name="Hori S."/>
            <person name="Arai W."/>
            <person name="Tsubouchi T."/>
            <person name="Morono Y."/>
            <person name="Uchiyama I."/>
            <person name="Ito T."/>
            <person name="Fujiyama A."/>
            <person name="Inagaki F."/>
            <person name="Takami H."/>
        </authorList>
    </citation>
    <scope>NUCLEOTIDE SEQUENCE</scope>
    <source>
        <strain evidence="6">Expedition CK06-06</strain>
    </source>
</reference>
<name>X1ELW0_9ZZZZ</name>
<keyword evidence="5" id="KW-0030">Aminoacyl-tRNA synthetase</keyword>
<dbReference type="Pfam" id="PF00579">
    <property type="entry name" value="tRNA-synt_1b"/>
    <property type="match status" value="1"/>
</dbReference>
<dbReference type="PANTHER" id="PTHR10055:SF1">
    <property type="entry name" value="TRYPTOPHAN--TRNA LIGASE, CYTOPLASMIC"/>
    <property type="match status" value="1"/>
</dbReference>
<dbReference type="SUPFAM" id="SSF52374">
    <property type="entry name" value="Nucleotidylyl transferase"/>
    <property type="match status" value="1"/>
</dbReference>